<proteinExistence type="predicted"/>
<dbReference type="GO" id="GO:0016829">
    <property type="term" value="F:lyase activity"/>
    <property type="evidence" value="ECO:0007669"/>
    <property type="project" value="UniProtKB-KW"/>
</dbReference>
<protein>
    <submittedName>
        <fullName evidence="1">Phosphonate C-P lyase system protein PhnH</fullName>
    </submittedName>
</protein>
<sequence>MDIGLDGGFSEPVRQAQSSFRAIMDALANPGTVQKFADPAPAHGPLSGELVSTLLTLSDQDTSIWVSETLRQTAGVEGFVAFHTGAPIVNETGHAVFAFAGAARELPSLDAFNLGTQEYPDRSTTIVLGVTAFAGGDEMVIRGPGIKDQRKISPVGLPTDFVAQWAANRELFPRGVDLLLVGDGAVMGLPRSTRIAEGH</sequence>
<evidence type="ECO:0000313" key="1">
    <source>
        <dbReference type="EMBL" id="QDZ09540.1"/>
    </source>
</evidence>
<dbReference type="EMBL" id="CP042304">
    <property type="protein sequence ID" value="QDZ09540.1"/>
    <property type="molecule type" value="Genomic_DNA"/>
</dbReference>
<gene>
    <name evidence="1" type="primary">phnH</name>
    <name evidence="1" type="ORF">FPZ08_01520</name>
</gene>
<dbReference type="InterPro" id="IPR008772">
    <property type="entry name" value="Phosphonate_metab_PhnH"/>
</dbReference>
<dbReference type="GO" id="GO:0019634">
    <property type="term" value="P:organic phosphonate metabolic process"/>
    <property type="evidence" value="ECO:0007669"/>
    <property type="project" value="InterPro"/>
</dbReference>
<dbReference type="Pfam" id="PF05845">
    <property type="entry name" value="PhnH"/>
    <property type="match status" value="1"/>
</dbReference>
<reference evidence="1 2" key="1">
    <citation type="submission" date="2019-07" db="EMBL/GenBank/DDBJ databases">
        <title>Full genome sequence of Devosia sp. Gsoil 520.</title>
        <authorList>
            <person name="Im W.-T."/>
        </authorList>
    </citation>
    <scope>NUCLEOTIDE SEQUENCE [LARGE SCALE GENOMIC DNA]</scope>
    <source>
        <strain evidence="1 2">Gsoil 520</strain>
    </source>
</reference>
<dbReference type="OrthoDB" id="9814509at2"/>
<keyword evidence="2" id="KW-1185">Reference proteome</keyword>
<dbReference type="AlphaFoldDB" id="A0A5B8LQM5"/>
<dbReference type="Proteomes" id="UP000315364">
    <property type="component" value="Chromosome"/>
</dbReference>
<accession>A0A5B8LQM5</accession>
<dbReference type="Gene3D" id="3.40.50.11310">
    <property type="entry name" value="Bacterial phosphonate metabolism protein PhnH"/>
    <property type="match status" value="1"/>
</dbReference>
<dbReference type="NCBIfam" id="TIGR03292">
    <property type="entry name" value="PhnH_redo"/>
    <property type="match status" value="1"/>
</dbReference>
<dbReference type="PIRSF" id="PIRSF020680">
    <property type="entry name" value="PhnH"/>
    <property type="match status" value="1"/>
</dbReference>
<dbReference type="RefSeq" id="WP_146288351.1">
    <property type="nucleotide sequence ID" value="NZ_CP042304.1"/>
</dbReference>
<organism evidence="1 2">
    <name type="scientific">Devosia ginsengisoli</name>
    <dbReference type="NCBI Taxonomy" id="400770"/>
    <lineage>
        <taxon>Bacteria</taxon>
        <taxon>Pseudomonadati</taxon>
        <taxon>Pseudomonadota</taxon>
        <taxon>Alphaproteobacteria</taxon>
        <taxon>Hyphomicrobiales</taxon>
        <taxon>Devosiaceae</taxon>
        <taxon>Devosia</taxon>
    </lineage>
</organism>
<dbReference type="KEGG" id="dea:FPZ08_01520"/>
<evidence type="ECO:0000313" key="2">
    <source>
        <dbReference type="Proteomes" id="UP000315364"/>
    </source>
</evidence>
<name>A0A5B8LQM5_9HYPH</name>
<keyword evidence="1" id="KW-0456">Lyase</keyword>
<dbReference type="InterPro" id="IPR038058">
    <property type="entry name" value="PhnH-like_sp"/>
</dbReference>
<dbReference type="SUPFAM" id="SSF159709">
    <property type="entry name" value="PhnH-like"/>
    <property type="match status" value="1"/>
</dbReference>